<dbReference type="AlphaFoldDB" id="A0A1E3VM44"/>
<dbReference type="STRING" id="1774970.AUC70_08090"/>
<dbReference type="PIRSF" id="PIRSF031878">
    <property type="entry name" value="UCP031878"/>
    <property type="match status" value="1"/>
</dbReference>
<keyword evidence="2" id="KW-1185">Reference proteome</keyword>
<comment type="caution">
    <text evidence="1">The sequence shown here is derived from an EMBL/GenBank/DDBJ whole genome shotgun (WGS) entry which is preliminary data.</text>
</comment>
<organism evidence="1 2">
    <name type="scientific">Methyloceanibacter stevinii</name>
    <dbReference type="NCBI Taxonomy" id="1774970"/>
    <lineage>
        <taxon>Bacteria</taxon>
        <taxon>Pseudomonadati</taxon>
        <taxon>Pseudomonadota</taxon>
        <taxon>Alphaproteobacteria</taxon>
        <taxon>Hyphomicrobiales</taxon>
        <taxon>Hyphomicrobiaceae</taxon>
        <taxon>Methyloceanibacter</taxon>
    </lineage>
</organism>
<sequence>MQQETTTKLYAYWNTIRNGRIAPQRFEVDPSQISGLLRETFIAECCEPSSFRFRLAGTEVCQHFGRELRGADFLSLWSLEDRRTISATLDTVVSEGAVGHGTFFGVTGNNREAAFEFALLPLIHTGSSINRILGTITAVDRPFWLGADPVVALELRDIGLHWPDGGAGLLPAGNAEAALEARRKFRVVQGGLSG</sequence>
<dbReference type="InterPro" id="IPR009922">
    <property type="entry name" value="DUF1457"/>
</dbReference>
<gene>
    <name evidence="1" type="ORF">AUC70_08090</name>
</gene>
<reference evidence="1 2" key="1">
    <citation type="journal article" date="2016" name="Environ. Microbiol.">
        <title>New Methyloceanibacter diversity from North Sea sediments includes methanotroph containing solely the soluble methane monooxygenase.</title>
        <authorList>
            <person name="Vekeman B."/>
            <person name="Kerckhof F.M."/>
            <person name="Cremers G."/>
            <person name="de Vos P."/>
            <person name="Vandamme P."/>
            <person name="Boon N."/>
            <person name="Op den Camp H.J."/>
            <person name="Heylen K."/>
        </authorList>
    </citation>
    <scope>NUCLEOTIDE SEQUENCE [LARGE SCALE GENOMIC DNA]</scope>
    <source>
        <strain evidence="1 2">R-67176</strain>
    </source>
</reference>
<evidence type="ECO:0008006" key="3">
    <source>
        <dbReference type="Google" id="ProtNLM"/>
    </source>
</evidence>
<dbReference type="Pfam" id="PF07310">
    <property type="entry name" value="PAS_5"/>
    <property type="match status" value="1"/>
</dbReference>
<evidence type="ECO:0000313" key="1">
    <source>
        <dbReference type="EMBL" id="ODR94584.1"/>
    </source>
</evidence>
<dbReference type="EMBL" id="LPWE01000012">
    <property type="protein sequence ID" value="ODR94584.1"/>
    <property type="molecule type" value="Genomic_DNA"/>
</dbReference>
<evidence type="ECO:0000313" key="2">
    <source>
        <dbReference type="Proteomes" id="UP000094172"/>
    </source>
</evidence>
<name>A0A1E3VM44_9HYPH</name>
<dbReference type="RefSeq" id="WP_069444938.1">
    <property type="nucleotide sequence ID" value="NZ_LPWE01000012.1"/>
</dbReference>
<proteinExistence type="predicted"/>
<protein>
    <recommendedName>
        <fullName evidence="3">PAS domain-containing protein</fullName>
    </recommendedName>
</protein>
<dbReference type="Proteomes" id="UP000094172">
    <property type="component" value="Unassembled WGS sequence"/>
</dbReference>
<accession>A0A1E3VM44</accession>